<protein>
    <submittedName>
        <fullName evidence="2">Uncharacterized protein</fullName>
    </submittedName>
</protein>
<accession>D1AQ06</accession>
<reference evidence="3" key="1">
    <citation type="submission" date="2009-09" db="EMBL/GenBank/DDBJ databases">
        <title>The complete chromosome of Sebaldella termitidis ATCC 33386.</title>
        <authorList>
            <consortium name="US DOE Joint Genome Institute (JGI-PGF)"/>
            <person name="Lucas S."/>
            <person name="Copeland A."/>
            <person name="Lapidus A."/>
            <person name="Glavina del Rio T."/>
            <person name="Dalin E."/>
            <person name="Tice H."/>
            <person name="Bruce D."/>
            <person name="Goodwin L."/>
            <person name="Pitluck S."/>
            <person name="Kyrpides N."/>
            <person name="Mavromatis K."/>
            <person name="Ivanova N."/>
            <person name="Mikhailova N."/>
            <person name="Sims D."/>
            <person name="Meincke L."/>
            <person name="Brettin T."/>
            <person name="Detter J.C."/>
            <person name="Han C."/>
            <person name="Larimer F."/>
            <person name="Land M."/>
            <person name="Hauser L."/>
            <person name="Markowitz V."/>
            <person name="Cheng J.F."/>
            <person name="Hugenholtz P."/>
            <person name="Woyke T."/>
            <person name="Wu D."/>
            <person name="Eisen J.A."/>
        </authorList>
    </citation>
    <scope>NUCLEOTIDE SEQUENCE [LARGE SCALE GENOMIC DNA]</scope>
    <source>
        <strain evidence="3">ATCC 33386 / NCTC 11300</strain>
    </source>
</reference>
<dbReference type="STRING" id="526218.Sterm_0712"/>
<evidence type="ECO:0000313" key="2">
    <source>
        <dbReference type="EMBL" id="ACZ07584.1"/>
    </source>
</evidence>
<proteinExistence type="predicted"/>
<evidence type="ECO:0000256" key="1">
    <source>
        <dbReference type="SAM" id="Phobius"/>
    </source>
</evidence>
<dbReference type="HOGENOM" id="CLU_1069158_0_0_0"/>
<feature type="transmembrane region" description="Helical" evidence="1">
    <location>
        <begin position="7"/>
        <end position="26"/>
    </location>
</feature>
<keyword evidence="1" id="KW-1133">Transmembrane helix</keyword>
<dbReference type="AlphaFoldDB" id="D1AQ06"/>
<keyword evidence="3" id="KW-1185">Reference proteome</keyword>
<dbReference type="EMBL" id="CP001739">
    <property type="protein sequence ID" value="ACZ07584.1"/>
    <property type="molecule type" value="Genomic_DNA"/>
</dbReference>
<name>D1AQ06_SEBTE</name>
<dbReference type="KEGG" id="str:Sterm_0712"/>
<sequence length="260" mass="29787">MSKFKKIIYILLIMVIYLILIFIQVTPKISFKGRVMGIPVNERVYIYPGKNISISKIDDRYTGIISPGVIELSPGTHEIKAEYKRDGIAGEYYFEPYNYPPGTKVIVTATEKKGARNGLEFDLKLGEEKAEGGLNILEYIFYTISTLIASVAVFVLTKQLKIVRKYERKARINEGAFLKTAEDLYLYKINGKRINIKSMKVPGGKYFFDIVYKKKNEKGFFAGTTSIQFDNVEIEVLDKDILEIGYLIENKKIRLDFKLV</sequence>
<organism evidence="2 3">
    <name type="scientific">Sebaldella termitidis (strain ATCC 33386 / NCTC 11300)</name>
    <dbReference type="NCBI Taxonomy" id="526218"/>
    <lineage>
        <taxon>Bacteria</taxon>
        <taxon>Fusobacteriati</taxon>
        <taxon>Fusobacteriota</taxon>
        <taxon>Fusobacteriia</taxon>
        <taxon>Fusobacteriales</taxon>
        <taxon>Leptotrichiaceae</taxon>
        <taxon>Sebaldella</taxon>
    </lineage>
</organism>
<dbReference type="Proteomes" id="UP000000845">
    <property type="component" value="Chromosome"/>
</dbReference>
<dbReference type="RefSeq" id="WP_012860180.1">
    <property type="nucleotide sequence ID" value="NC_013517.1"/>
</dbReference>
<evidence type="ECO:0000313" key="3">
    <source>
        <dbReference type="Proteomes" id="UP000000845"/>
    </source>
</evidence>
<feature type="transmembrane region" description="Helical" evidence="1">
    <location>
        <begin position="139"/>
        <end position="157"/>
    </location>
</feature>
<gene>
    <name evidence="2" type="ordered locus">Sterm_0712</name>
</gene>
<reference evidence="2 3" key="2">
    <citation type="journal article" date="2010" name="Stand. Genomic Sci.">
        <title>Complete genome sequence of Sebaldella termitidis type strain (NCTC 11300).</title>
        <authorList>
            <person name="Harmon-Smith M."/>
            <person name="Celia L."/>
            <person name="Chertkov O."/>
            <person name="Lapidus A."/>
            <person name="Copeland A."/>
            <person name="Glavina Del Rio T."/>
            <person name="Nolan M."/>
            <person name="Lucas S."/>
            <person name="Tice H."/>
            <person name="Cheng J.F."/>
            <person name="Han C."/>
            <person name="Detter J.C."/>
            <person name="Bruce D."/>
            <person name="Goodwin L."/>
            <person name="Pitluck S."/>
            <person name="Pati A."/>
            <person name="Liolios K."/>
            <person name="Ivanova N."/>
            <person name="Mavromatis K."/>
            <person name="Mikhailova N."/>
            <person name="Chen A."/>
            <person name="Palaniappan K."/>
            <person name="Land M."/>
            <person name="Hauser L."/>
            <person name="Chang Y.J."/>
            <person name="Jeffries C.D."/>
            <person name="Brettin T."/>
            <person name="Goker M."/>
            <person name="Beck B."/>
            <person name="Bristow J."/>
            <person name="Eisen J.A."/>
            <person name="Markowitz V."/>
            <person name="Hugenholtz P."/>
            <person name="Kyrpides N.C."/>
            <person name="Klenk H.P."/>
            <person name="Chen F."/>
        </authorList>
    </citation>
    <scope>NUCLEOTIDE SEQUENCE [LARGE SCALE GENOMIC DNA]</scope>
    <source>
        <strain evidence="3">ATCC 33386 / NCTC 11300</strain>
    </source>
</reference>
<keyword evidence="1" id="KW-0472">Membrane</keyword>
<keyword evidence="1" id="KW-0812">Transmembrane</keyword>